<evidence type="ECO:0000256" key="7">
    <source>
        <dbReference type="PROSITE-ProRule" id="PRU00042"/>
    </source>
</evidence>
<dbReference type="FunFam" id="3.30.160.60:FF:002343">
    <property type="entry name" value="Zinc finger protein 33A"/>
    <property type="match status" value="1"/>
</dbReference>
<dbReference type="InterPro" id="IPR013087">
    <property type="entry name" value="Znf_C2H2_type"/>
</dbReference>
<protein>
    <recommendedName>
        <fullName evidence="8">C2H2-type domain-containing protein</fullName>
    </recommendedName>
</protein>
<keyword evidence="3" id="KW-0677">Repeat</keyword>
<reference evidence="9" key="3">
    <citation type="submission" date="2025-09" db="UniProtKB">
        <authorList>
            <consortium name="Ensembl"/>
        </authorList>
    </citation>
    <scope>IDENTIFICATION</scope>
</reference>
<sequence>MGPWNTRNSQQSFPQIPIGATLPHVEASVSTLQLLPPTNTMAAPYAGSILPGTPPWWSTFIPILVRSPFCADCGRCFSQKMVAHRQTHSGERPYHCPECGRRFSQKSAIAKYQWIHGPGARGKRGQLAEVLPMQLTSVQGDLDPPVGFQHYPEIFQECG</sequence>
<dbReference type="Proteomes" id="UP000002280">
    <property type="component" value="Chromosome 8"/>
</dbReference>
<feature type="domain" description="C2H2-type" evidence="8">
    <location>
        <begin position="94"/>
        <end position="116"/>
    </location>
</feature>
<evidence type="ECO:0000256" key="6">
    <source>
        <dbReference type="ARBA" id="ARBA00023242"/>
    </source>
</evidence>
<dbReference type="Ensembl" id="ENSMODT00000071183.1">
    <property type="protein sequence ID" value="ENSMODP00000047440.1"/>
    <property type="gene ID" value="ENSMODG00000045430.1"/>
</dbReference>
<dbReference type="GO" id="GO:0008270">
    <property type="term" value="F:zinc ion binding"/>
    <property type="evidence" value="ECO:0007669"/>
    <property type="project" value="UniProtKB-KW"/>
</dbReference>
<proteinExistence type="predicted"/>
<feature type="domain" description="C2H2-type" evidence="8">
    <location>
        <begin position="68"/>
        <end position="93"/>
    </location>
</feature>
<evidence type="ECO:0000259" key="8">
    <source>
        <dbReference type="PROSITE" id="PS50157"/>
    </source>
</evidence>
<evidence type="ECO:0000256" key="4">
    <source>
        <dbReference type="ARBA" id="ARBA00022771"/>
    </source>
</evidence>
<dbReference type="InterPro" id="IPR036236">
    <property type="entry name" value="Znf_C2H2_sf"/>
</dbReference>
<evidence type="ECO:0000256" key="1">
    <source>
        <dbReference type="ARBA" id="ARBA00004123"/>
    </source>
</evidence>
<dbReference type="AlphaFoldDB" id="A0A5F8GIT6"/>
<evidence type="ECO:0000313" key="9">
    <source>
        <dbReference type="Ensembl" id="ENSMODP00000047440.1"/>
    </source>
</evidence>
<keyword evidence="10" id="KW-1185">Reference proteome</keyword>
<evidence type="ECO:0000313" key="10">
    <source>
        <dbReference type="Proteomes" id="UP000002280"/>
    </source>
</evidence>
<dbReference type="Gene3D" id="3.30.160.60">
    <property type="entry name" value="Classic Zinc Finger"/>
    <property type="match status" value="2"/>
</dbReference>
<dbReference type="PROSITE" id="PS50157">
    <property type="entry name" value="ZINC_FINGER_C2H2_2"/>
    <property type="match status" value="2"/>
</dbReference>
<reference evidence="9" key="2">
    <citation type="submission" date="2025-08" db="UniProtKB">
        <authorList>
            <consortium name="Ensembl"/>
        </authorList>
    </citation>
    <scope>IDENTIFICATION</scope>
</reference>
<keyword evidence="6" id="KW-0539">Nucleus</keyword>
<evidence type="ECO:0000256" key="5">
    <source>
        <dbReference type="ARBA" id="ARBA00022833"/>
    </source>
</evidence>
<keyword evidence="4 7" id="KW-0863">Zinc-finger</keyword>
<evidence type="ECO:0000256" key="2">
    <source>
        <dbReference type="ARBA" id="ARBA00022723"/>
    </source>
</evidence>
<dbReference type="GO" id="GO:0005634">
    <property type="term" value="C:nucleus"/>
    <property type="evidence" value="ECO:0007669"/>
    <property type="project" value="UniProtKB-SubCell"/>
</dbReference>
<name>A0A5F8GIT6_MONDO</name>
<comment type="subcellular location">
    <subcellularLocation>
        <location evidence="1">Nucleus</location>
    </subcellularLocation>
</comment>
<dbReference type="Bgee" id="ENSMODG00000045430">
    <property type="expression patterns" value="Expressed in skeletal muscle tissue and 18 other cell types or tissues"/>
</dbReference>
<reference evidence="9 10" key="1">
    <citation type="journal article" date="2007" name="Nature">
        <title>Genome of the marsupial Monodelphis domestica reveals innovation in non-coding sequences.</title>
        <authorList>
            <person name="Mikkelsen T.S."/>
            <person name="Wakefield M.J."/>
            <person name="Aken B."/>
            <person name="Amemiya C.T."/>
            <person name="Chang J.L."/>
            <person name="Duke S."/>
            <person name="Garber M."/>
            <person name="Gentles A.J."/>
            <person name="Goodstadt L."/>
            <person name="Heger A."/>
            <person name="Jurka J."/>
            <person name="Kamal M."/>
            <person name="Mauceli E."/>
            <person name="Searle S.M."/>
            <person name="Sharpe T."/>
            <person name="Baker M.L."/>
            <person name="Batzer M.A."/>
            <person name="Benos P.V."/>
            <person name="Belov K."/>
            <person name="Clamp M."/>
            <person name="Cook A."/>
            <person name="Cuff J."/>
            <person name="Das R."/>
            <person name="Davidow L."/>
            <person name="Deakin J.E."/>
            <person name="Fazzari M.J."/>
            <person name="Glass J.L."/>
            <person name="Grabherr M."/>
            <person name="Greally J.M."/>
            <person name="Gu W."/>
            <person name="Hore T.A."/>
            <person name="Huttley G.A."/>
            <person name="Kleber M."/>
            <person name="Jirtle R.L."/>
            <person name="Koina E."/>
            <person name="Lee J.T."/>
            <person name="Mahony S."/>
            <person name="Marra M.A."/>
            <person name="Miller R.D."/>
            <person name="Nicholls R.D."/>
            <person name="Oda M."/>
            <person name="Papenfuss A.T."/>
            <person name="Parra Z.E."/>
            <person name="Pollock D.D."/>
            <person name="Ray D.A."/>
            <person name="Schein J.E."/>
            <person name="Speed T.P."/>
            <person name="Thompson K."/>
            <person name="VandeBerg J.L."/>
            <person name="Wade C.M."/>
            <person name="Walker J.A."/>
            <person name="Waters P.D."/>
            <person name="Webber C."/>
            <person name="Weidman J.R."/>
            <person name="Xie X."/>
            <person name="Zody M.C."/>
            <person name="Baldwin J."/>
            <person name="Abdouelleil A."/>
            <person name="Abdulkadir J."/>
            <person name="Abebe A."/>
            <person name="Abera B."/>
            <person name="Abreu J."/>
            <person name="Acer S.C."/>
            <person name="Aftuck L."/>
            <person name="Alexander A."/>
            <person name="An P."/>
            <person name="Anderson E."/>
            <person name="Anderson S."/>
            <person name="Arachi H."/>
            <person name="Azer M."/>
            <person name="Bachantsang P."/>
            <person name="Barry A."/>
            <person name="Bayul T."/>
            <person name="Berlin A."/>
            <person name="Bessette D."/>
            <person name="Bloom T."/>
            <person name="Bloom T."/>
            <person name="Boguslavskiy L."/>
            <person name="Bonnet C."/>
            <person name="Boukhgalter B."/>
            <person name="Bourzgui I."/>
            <person name="Brown A."/>
            <person name="Cahill P."/>
            <person name="Channer S."/>
            <person name="Cheshatsang Y."/>
            <person name="Chuda L."/>
            <person name="Citroen M."/>
            <person name="Collymore A."/>
            <person name="Cooke P."/>
            <person name="Costello M."/>
            <person name="D'Aco K."/>
            <person name="Daza R."/>
            <person name="De Haan G."/>
            <person name="DeGray S."/>
            <person name="DeMaso C."/>
            <person name="Dhargay N."/>
            <person name="Dooley K."/>
            <person name="Dooley E."/>
            <person name="Doricent M."/>
            <person name="Dorje P."/>
            <person name="Dorjee K."/>
            <person name="Dupes A."/>
            <person name="Elong R."/>
            <person name="Falk J."/>
            <person name="Farina A."/>
            <person name="Faro S."/>
            <person name="Ferguson D."/>
            <person name="Fisher S."/>
            <person name="Foley C.D."/>
            <person name="Franke A."/>
            <person name="Friedrich D."/>
            <person name="Gadbois L."/>
            <person name="Gearin G."/>
            <person name="Gearin C.R."/>
            <person name="Giannoukos G."/>
            <person name="Goode T."/>
            <person name="Graham J."/>
            <person name="Grandbois E."/>
            <person name="Grewal S."/>
            <person name="Gyaltsen K."/>
            <person name="Hafez N."/>
            <person name="Hagos B."/>
            <person name="Hall J."/>
            <person name="Henson C."/>
            <person name="Hollinger A."/>
            <person name="Honan T."/>
            <person name="Huard M.D."/>
            <person name="Hughes L."/>
            <person name="Hurhula B."/>
            <person name="Husby M.E."/>
            <person name="Kamat A."/>
            <person name="Kanga B."/>
            <person name="Kashin S."/>
            <person name="Khazanovich D."/>
            <person name="Kisner P."/>
            <person name="Lance K."/>
            <person name="Lara M."/>
            <person name="Lee W."/>
            <person name="Lennon N."/>
            <person name="Letendre F."/>
            <person name="LeVine R."/>
            <person name="Lipovsky A."/>
            <person name="Liu X."/>
            <person name="Liu J."/>
            <person name="Liu S."/>
            <person name="Lokyitsang T."/>
            <person name="Lokyitsang Y."/>
            <person name="Lubonja R."/>
            <person name="Lui A."/>
            <person name="MacDonald P."/>
            <person name="Magnisalis V."/>
            <person name="Maru K."/>
            <person name="Matthews C."/>
            <person name="McCusker W."/>
            <person name="McDonough S."/>
            <person name="Mehta T."/>
            <person name="Meldrim J."/>
            <person name="Meneus L."/>
            <person name="Mihai O."/>
            <person name="Mihalev A."/>
            <person name="Mihova T."/>
            <person name="Mittelman R."/>
            <person name="Mlenga V."/>
            <person name="Montmayeur A."/>
            <person name="Mulrain L."/>
            <person name="Navidi A."/>
            <person name="Naylor J."/>
            <person name="Negash T."/>
            <person name="Nguyen T."/>
            <person name="Nguyen N."/>
            <person name="Nicol R."/>
            <person name="Norbu C."/>
            <person name="Norbu N."/>
            <person name="Novod N."/>
            <person name="O'Neill B."/>
            <person name="Osman S."/>
            <person name="Markiewicz E."/>
            <person name="Oyono O.L."/>
            <person name="Patti C."/>
            <person name="Phunkhang P."/>
            <person name="Pierre F."/>
            <person name="Priest M."/>
            <person name="Raghuraman S."/>
            <person name="Rege F."/>
            <person name="Reyes R."/>
            <person name="Rise C."/>
            <person name="Rogov P."/>
            <person name="Ross K."/>
            <person name="Ryan E."/>
            <person name="Settipalli S."/>
            <person name="Shea T."/>
            <person name="Sherpa N."/>
            <person name="Shi L."/>
            <person name="Shih D."/>
            <person name="Sparrow T."/>
            <person name="Spaulding J."/>
            <person name="Stalker J."/>
            <person name="Stange-Thomann N."/>
            <person name="Stavropoulos S."/>
            <person name="Stone C."/>
            <person name="Strader C."/>
            <person name="Tesfaye S."/>
            <person name="Thomson T."/>
            <person name="Thoulutsang Y."/>
            <person name="Thoulutsang D."/>
            <person name="Topham K."/>
            <person name="Topping I."/>
            <person name="Tsamla T."/>
            <person name="Vassiliev H."/>
            <person name="Vo A."/>
            <person name="Wangchuk T."/>
            <person name="Wangdi T."/>
            <person name="Weiand M."/>
            <person name="Wilkinson J."/>
            <person name="Wilson A."/>
            <person name="Yadav S."/>
            <person name="Young G."/>
            <person name="Yu Q."/>
            <person name="Zembek L."/>
            <person name="Zhong D."/>
            <person name="Zimmer A."/>
            <person name="Zwirko Z."/>
            <person name="Jaffe D.B."/>
            <person name="Alvarez P."/>
            <person name="Brockman W."/>
            <person name="Butler J."/>
            <person name="Chin C."/>
            <person name="Gnerre S."/>
            <person name="MacCallum I."/>
            <person name="Graves J.A."/>
            <person name="Ponting C.P."/>
            <person name="Breen M."/>
            <person name="Samollow P.B."/>
            <person name="Lander E.S."/>
            <person name="Lindblad-Toh K."/>
        </authorList>
    </citation>
    <scope>NUCLEOTIDE SEQUENCE [LARGE SCALE GENOMIC DNA]</scope>
</reference>
<dbReference type="PANTHER" id="PTHR23226">
    <property type="entry name" value="ZINC FINGER AND SCAN DOMAIN-CONTAINING"/>
    <property type="match status" value="1"/>
</dbReference>
<dbReference type="PANTHER" id="PTHR23226:SF416">
    <property type="entry name" value="FI01424P"/>
    <property type="match status" value="1"/>
</dbReference>
<keyword evidence="2" id="KW-0479">Metal-binding</keyword>
<dbReference type="GeneTree" id="ENSGT00960000192895"/>
<dbReference type="SUPFAM" id="SSF57667">
    <property type="entry name" value="beta-beta-alpha zinc fingers"/>
    <property type="match status" value="1"/>
</dbReference>
<evidence type="ECO:0000256" key="3">
    <source>
        <dbReference type="ARBA" id="ARBA00022737"/>
    </source>
</evidence>
<accession>A0A5F8GIT6</accession>
<dbReference type="InParanoid" id="A0A5F8GIT6"/>
<keyword evidence="5" id="KW-0862">Zinc</keyword>
<organism evidence="9 10">
    <name type="scientific">Monodelphis domestica</name>
    <name type="common">Gray short-tailed opossum</name>
    <dbReference type="NCBI Taxonomy" id="13616"/>
    <lineage>
        <taxon>Eukaryota</taxon>
        <taxon>Metazoa</taxon>
        <taxon>Chordata</taxon>
        <taxon>Craniata</taxon>
        <taxon>Vertebrata</taxon>
        <taxon>Euteleostomi</taxon>
        <taxon>Mammalia</taxon>
        <taxon>Metatheria</taxon>
        <taxon>Didelphimorphia</taxon>
        <taxon>Didelphidae</taxon>
        <taxon>Monodelphis</taxon>
    </lineage>
</organism>